<evidence type="ECO:0000256" key="2">
    <source>
        <dbReference type="RuleBase" id="RU369070"/>
    </source>
</evidence>
<keyword evidence="5" id="KW-1185">Reference proteome</keyword>
<organism evidence="4 5">
    <name type="scientific">Malus baccata</name>
    <name type="common">Siberian crab apple</name>
    <name type="synonym">Pyrus baccata</name>
    <dbReference type="NCBI Taxonomy" id="106549"/>
    <lineage>
        <taxon>Eukaryota</taxon>
        <taxon>Viridiplantae</taxon>
        <taxon>Streptophyta</taxon>
        <taxon>Embryophyta</taxon>
        <taxon>Tracheophyta</taxon>
        <taxon>Spermatophyta</taxon>
        <taxon>Magnoliopsida</taxon>
        <taxon>eudicotyledons</taxon>
        <taxon>Gunneridae</taxon>
        <taxon>Pentapetalae</taxon>
        <taxon>rosids</taxon>
        <taxon>fabids</taxon>
        <taxon>Rosales</taxon>
        <taxon>Rosaceae</taxon>
        <taxon>Amygdaloideae</taxon>
        <taxon>Maleae</taxon>
        <taxon>Malus</taxon>
    </lineage>
</organism>
<evidence type="ECO:0000259" key="3">
    <source>
        <dbReference type="Pfam" id="PF16113"/>
    </source>
</evidence>
<dbReference type="GO" id="GO:0006574">
    <property type="term" value="P:L-valine catabolic process"/>
    <property type="evidence" value="ECO:0007669"/>
    <property type="project" value="UniProtKB-UniRule"/>
</dbReference>
<dbReference type="Pfam" id="PF16113">
    <property type="entry name" value="ECH_2"/>
    <property type="match status" value="1"/>
</dbReference>
<evidence type="ECO:0000313" key="4">
    <source>
        <dbReference type="EMBL" id="TQE07050.1"/>
    </source>
</evidence>
<dbReference type="InterPro" id="IPR032259">
    <property type="entry name" value="HIBYL-CoA-H"/>
</dbReference>
<comment type="similarity">
    <text evidence="2">Belongs to the enoyl-CoA hydratase/isomerase family.</text>
</comment>
<accession>A0A540N976</accession>
<dbReference type="InterPro" id="IPR045004">
    <property type="entry name" value="ECH_dom"/>
</dbReference>
<dbReference type="Gene3D" id="3.90.226.10">
    <property type="entry name" value="2-enoyl-CoA Hydratase, Chain A, domain 1"/>
    <property type="match status" value="1"/>
</dbReference>
<evidence type="ECO:0000313" key="5">
    <source>
        <dbReference type="Proteomes" id="UP000315295"/>
    </source>
</evidence>
<dbReference type="Proteomes" id="UP000315295">
    <property type="component" value="Unassembled WGS sequence"/>
</dbReference>
<sequence>MASIGVGWAFNQNGLPLIEEELGKIVTDDPSVVEASLDKYGEVVYPNETSVLQRIELLDKCFSHDTVEEIIDSVECEAGRTKDAWCISTLKRLKEVSPLSLKVSLRSVSLSLSWKHV</sequence>
<dbReference type="AlphaFoldDB" id="A0A540N976"/>
<dbReference type="PANTHER" id="PTHR43176">
    <property type="entry name" value="3-HYDROXYISOBUTYRYL-COA HYDROLASE-RELATED"/>
    <property type="match status" value="1"/>
</dbReference>
<feature type="domain" description="Enoyl-CoA hydratase/isomerase" evidence="3">
    <location>
        <begin position="11"/>
        <end position="111"/>
    </location>
</feature>
<comment type="pathway">
    <text evidence="2">Amino-acid degradation; L-valine degradation.</text>
</comment>
<comment type="caution">
    <text evidence="4">The sequence shown here is derived from an EMBL/GenBank/DDBJ whole genome shotgun (WGS) entry which is preliminary data.</text>
</comment>
<dbReference type="EMBL" id="VIEB01000092">
    <property type="protein sequence ID" value="TQE07050.1"/>
    <property type="molecule type" value="Genomic_DNA"/>
</dbReference>
<gene>
    <name evidence="4" type="ORF">C1H46_007318</name>
</gene>
<comment type="function">
    <text evidence="2">Hydrolyzes 3-hydroxyisobutyryl-CoA (HIBYL-CoA), a saline catabolite. Has high activity toward isobutyryl-CoA. Could be an isobutyryl-CoA dehydrogenase that functions in valine catabolism.</text>
</comment>
<dbReference type="EC" id="3.1.2.4" evidence="2"/>
<evidence type="ECO:0000256" key="1">
    <source>
        <dbReference type="ARBA" id="ARBA00022801"/>
    </source>
</evidence>
<proteinExistence type="inferred from homology"/>
<protein>
    <recommendedName>
        <fullName evidence="2">3-hydroxyisobutyryl-CoA hydrolase</fullName>
        <shortName evidence="2">HIB-CoA hydrolase</shortName>
        <shortName evidence="2">HIBYL-CoA-H</shortName>
        <ecNumber evidence="2">3.1.2.4</ecNumber>
    </recommendedName>
    <alternativeName>
        <fullName evidence="2">3-hydroxyisobutyryl-coenzyme A hydrolase</fullName>
    </alternativeName>
</protein>
<comment type="catalytic activity">
    <reaction evidence="2">
        <text>3-hydroxy-2-methylpropanoyl-CoA + H2O = 3-hydroxy-2-methylpropanoate + CoA + H(+)</text>
        <dbReference type="Rhea" id="RHEA:20888"/>
        <dbReference type="ChEBI" id="CHEBI:11805"/>
        <dbReference type="ChEBI" id="CHEBI:15377"/>
        <dbReference type="ChEBI" id="CHEBI:15378"/>
        <dbReference type="ChEBI" id="CHEBI:57287"/>
        <dbReference type="ChEBI" id="CHEBI:57340"/>
        <dbReference type="EC" id="3.1.2.4"/>
    </reaction>
</comment>
<dbReference type="STRING" id="106549.A0A540N976"/>
<dbReference type="GO" id="GO:0003860">
    <property type="term" value="F:3-hydroxyisobutyryl-CoA hydrolase activity"/>
    <property type="evidence" value="ECO:0007669"/>
    <property type="project" value="UniProtKB-UniRule"/>
</dbReference>
<reference evidence="4 5" key="1">
    <citation type="journal article" date="2019" name="G3 (Bethesda)">
        <title>Sequencing of a Wild Apple (Malus baccata) Genome Unravels the Differences Between Cultivated and Wild Apple Species Regarding Disease Resistance and Cold Tolerance.</title>
        <authorList>
            <person name="Chen X."/>
        </authorList>
    </citation>
    <scope>NUCLEOTIDE SEQUENCE [LARGE SCALE GENOMIC DNA]</scope>
    <source>
        <strain evidence="5">cv. Shandingzi</strain>
        <tissue evidence="4">Leaves</tissue>
    </source>
</reference>
<dbReference type="PANTHER" id="PTHR43176:SF4">
    <property type="entry name" value="3-HYDROXYISOBUTYRYL-COA HYDROLASE-LIKE PROTEIN 1, MITOCHONDRIAL"/>
    <property type="match status" value="1"/>
</dbReference>
<name>A0A540N976_MALBA</name>
<keyword evidence="1 2" id="KW-0378">Hydrolase</keyword>